<sequence length="360" mass="39864">MAETSRTGGESSSEIGIPSGLNRIKTCRASSKDQLSSKSENADKLIDARNHGVSRPLAKPKQKTVGLGHGKMRGSRGGLHKGKKIARWFTSYLYKDSSPAFNDIPPNIEDCTSEVKTLDKEGPSRTKLRRDGKHSTRNQSSPERSCNGKVSKSFKSFSHELGPKVGTPPANPRAHSYNDLKELLGSLHSRFDAAKEVVNVELASFAGDGMDVLQKNDLNPEGQKMAEDLLILAQQCMEMTSSEFRVKCETIVQDLTEKRRQCQTGLLKWLVTRLLFILTRCTRLLQFQKDCEPIDEKSLHKFKKCLESIPAVEMGWMPNPVVAVSGLNYALNHKGEAKHGLQGQIRFLLFVSQIGAGLKS</sequence>
<feature type="compositionally biased region" description="Polar residues" evidence="1">
    <location>
        <begin position="28"/>
        <end position="39"/>
    </location>
</feature>
<feature type="domain" description="IREH1/IRE-like N-terminal" evidence="2">
    <location>
        <begin position="172"/>
        <end position="289"/>
    </location>
</feature>
<feature type="compositionally biased region" description="Polar residues" evidence="1">
    <location>
        <begin position="137"/>
        <end position="150"/>
    </location>
</feature>
<dbReference type="InterPro" id="IPR058783">
    <property type="entry name" value="IREH1/IRE-like_N"/>
</dbReference>
<dbReference type="EMBL" id="JBBPBK010000014">
    <property type="protein sequence ID" value="KAK9270754.1"/>
    <property type="molecule type" value="Genomic_DNA"/>
</dbReference>
<feature type="compositionally biased region" description="Basic residues" evidence="1">
    <location>
        <begin position="70"/>
        <end position="81"/>
    </location>
</feature>
<evidence type="ECO:0000259" key="2">
    <source>
        <dbReference type="Pfam" id="PF26031"/>
    </source>
</evidence>
<evidence type="ECO:0000256" key="1">
    <source>
        <dbReference type="SAM" id="MobiDB-lite"/>
    </source>
</evidence>
<feature type="region of interest" description="Disordered" evidence="1">
    <location>
        <begin position="114"/>
        <end position="150"/>
    </location>
</feature>
<dbReference type="Pfam" id="PF26031">
    <property type="entry name" value="IREH1"/>
    <property type="match status" value="1"/>
</dbReference>
<gene>
    <name evidence="3" type="ORF">L1049_026337</name>
</gene>
<organism evidence="3 4">
    <name type="scientific">Liquidambar formosana</name>
    <name type="common">Formosan gum</name>
    <dbReference type="NCBI Taxonomy" id="63359"/>
    <lineage>
        <taxon>Eukaryota</taxon>
        <taxon>Viridiplantae</taxon>
        <taxon>Streptophyta</taxon>
        <taxon>Embryophyta</taxon>
        <taxon>Tracheophyta</taxon>
        <taxon>Spermatophyta</taxon>
        <taxon>Magnoliopsida</taxon>
        <taxon>eudicotyledons</taxon>
        <taxon>Gunneridae</taxon>
        <taxon>Pentapetalae</taxon>
        <taxon>Saxifragales</taxon>
        <taxon>Altingiaceae</taxon>
        <taxon>Liquidambar</taxon>
    </lineage>
</organism>
<feature type="region of interest" description="Disordered" evidence="1">
    <location>
        <begin position="1"/>
        <end position="81"/>
    </location>
</feature>
<feature type="compositionally biased region" description="Low complexity" evidence="1">
    <location>
        <begin position="8"/>
        <end position="20"/>
    </location>
</feature>
<proteinExistence type="predicted"/>
<keyword evidence="4" id="KW-1185">Reference proteome</keyword>
<feature type="compositionally biased region" description="Basic residues" evidence="1">
    <location>
        <begin position="126"/>
        <end position="136"/>
    </location>
</feature>
<comment type="caution">
    <text evidence="3">The sequence shown here is derived from an EMBL/GenBank/DDBJ whole genome shotgun (WGS) entry which is preliminary data.</text>
</comment>
<evidence type="ECO:0000313" key="3">
    <source>
        <dbReference type="EMBL" id="KAK9270754.1"/>
    </source>
</evidence>
<accession>A0AAP0NGS8</accession>
<feature type="compositionally biased region" description="Basic and acidic residues" evidence="1">
    <location>
        <begin position="40"/>
        <end position="50"/>
    </location>
</feature>
<reference evidence="3 4" key="1">
    <citation type="journal article" date="2024" name="Plant J.">
        <title>Genome sequences and population genomics reveal climatic adaptation and genomic divergence between two closely related sweetgum species.</title>
        <authorList>
            <person name="Xu W.Q."/>
            <person name="Ren C.Q."/>
            <person name="Zhang X.Y."/>
            <person name="Comes H.P."/>
            <person name="Liu X.H."/>
            <person name="Li Y.G."/>
            <person name="Kettle C.J."/>
            <person name="Jalonen R."/>
            <person name="Gaisberger H."/>
            <person name="Ma Y.Z."/>
            <person name="Qiu Y.X."/>
        </authorList>
    </citation>
    <scope>NUCLEOTIDE SEQUENCE [LARGE SCALE GENOMIC DNA]</scope>
    <source>
        <strain evidence="3">Hangzhou</strain>
    </source>
</reference>
<name>A0AAP0NGS8_LIQFO</name>
<dbReference type="AlphaFoldDB" id="A0AAP0NGS8"/>
<evidence type="ECO:0000313" key="4">
    <source>
        <dbReference type="Proteomes" id="UP001415857"/>
    </source>
</evidence>
<protein>
    <recommendedName>
        <fullName evidence="2">IREH1/IRE-like N-terminal domain-containing protein</fullName>
    </recommendedName>
</protein>
<dbReference type="Proteomes" id="UP001415857">
    <property type="component" value="Unassembled WGS sequence"/>
</dbReference>